<evidence type="ECO:0000256" key="10">
    <source>
        <dbReference type="ARBA" id="ARBA00023204"/>
    </source>
</evidence>
<dbReference type="InterPro" id="IPR014729">
    <property type="entry name" value="Rossmann-like_a/b/a_fold"/>
</dbReference>
<evidence type="ECO:0000256" key="5">
    <source>
        <dbReference type="ARBA" id="ARBA00014046"/>
    </source>
</evidence>
<evidence type="ECO:0000256" key="1">
    <source>
        <dbReference type="ARBA" id="ARBA00001932"/>
    </source>
</evidence>
<dbReference type="EC" id="4.1.99.3" evidence="4"/>
<evidence type="ECO:0000256" key="2">
    <source>
        <dbReference type="ARBA" id="ARBA00001974"/>
    </source>
</evidence>
<evidence type="ECO:0000256" key="7">
    <source>
        <dbReference type="ARBA" id="ARBA00022763"/>
    </source>
</evidence>
<gene>
    <name evidence="15" type="ORF">H7849_20610</name>
</gene>
<keyword evidence="6" id="KW-0285">Flavoprotein</keyword>
<evidence type="ECO:0000256" key="3">
    <source>
        <dbReference type="ARBA" id="ARBA00006409"/>
    </source>
</evidence>
<proteinExistence type="inferred from homology"/>
<dbReference type="SUPFAM" id="SSF48173">
    <property type="entry name" value="Cryptochrome/photolyase FAD-binding domain"/>
    <property type="match status" value="1"/>
</dbReference>
<dbReference type="Gene3D" id="1.25.40.80">
    <property type="match status" value="1"/>
</dbReference>
<dbReference type="AlphaFoldDB" id="A0A7G8BFY3"/>
<dbReference type="SUPFAM" id="SSF52425">
    <property type="entry name" value="Cryptochrome/photolyase, N-terminal domain"/>
    <property type="match status" value="1"/>
</dbReference>
<accession>A0A7G8BFY3</accession>
<evidence type="ECO:0000256" key="8">
    <source>
        <dbReference type="ARBA" id="ARBA00022827"/>
    </source>
</evidence>
<dbReference type="KEGG" id="adin:H7849_20610"/>
<comment type="similarity">
    <text evidence="3">Belongs to the DNA photolyase class-2 family.</text>
</comment>
<evidence type="ECO:0000256" key="4">
    <source>
        <dbReference type="ARBA" id="ARBA00013149"/>
    </source>
</evidence>
<dbReference type="InterPro" id="IPR036155">
    <property type="entry name" value="Crypto/Photolyase_N_sf"/>
</dbReference>
<dbReference type="Gene3D" id="1.10.579.10">
    <property type="entry name" value="DNA Cyclobutane Dipyrimidine Photolyase, subunit A, domain 3"/>
    <property type="match status" value="1"/>
</dbReference>
<dbReference type="PROSITE" id="PS51645">
    <property type="entry name" value="PHR_CRY_ALPHA_BETA"/>
    <property type="match status" value="1"/>
</dbReference>
<dbReference type="Gene3D" id="3.40.50.620">
    <property type="entry name" value="HUPs"/>
    <property type="match status" value="1"/>
</dbReference>
<evidence type="ECO:0000256" key="11">
    <source>
        <dbReference type="ARBA" id="ARBA00023239"/>
    </source>
</evidence>
<dbReference type="PANTHER" id="PTHR10211:SF0">
    <property type="entry name" value="DEOXYRIBODIPYRIMIDINE PHOTO-LYASE"/>
    <property type="match status" value="1"/>
</dbReference>
<evidence type="ECO:0000256" key="9">
    <source>
        <dbReference type="ARBA" id="ARBA00023125"/>
    </source>
</evidence>
<dbReference type="InterPro" id="IPR006050">
    <property type="entry name" value="DNA_photolyase_N"/>
</dbReference>
<name>A0A7G8BFY3_9BACT</name>
<dbReference type="Pfam" id="PF00875">
    <property type="entry name" value="DNA_photolyase"/>
    <property type="match status" value="1"/>
</dbReference>
<evidence type="ECO:0000256" key="6">
    <source>
        <dbReference type="ARBA" id="ARBA00022630"/>
    </source>
</evidence>
<keyword evidence="7" id="KW-0227">DNA damage</keyword>
<dbReference type="GO" id="GO:0003677">
    <property type="term" value="F:DNA binding"/>
    <property type="evidence" value="ECO:0007669"/>
    <property type="project" value="UniProtKB-KW"/>
</dbReference>
<dbReference type="GO" id="GO:0003904">
    <property type="term" value="F:deoxyribodipyrimidine photo-lyase activity"/>
    <property type="evidence" value="ECO:0007669"/>
    <property type="project" value="UniProtKB-EC"/>
</dbReference>
<keyword evidence="11 15" id="KW-0456">Lyase</keyword>
<evidence type="ECO:0000256" key="13">
    <source>
        <dbReference type="ARBA" id="ARBA00033999"/>
    </source>
</evidence>
<dbReference type="InterPro" id="IPR052219">
    <property type="entry name" value="Photolyase_Class-2"/>
</dbReference>
<keyword evidence="10" id="KW-0234">DNA repair</keyword>
<evidence type="ECO:0000313" key="16">
    <source>
        <dbReference type="Proteomes" id="UP000515312"/>
    </source>
</evidence>
<dbReference type="PANTHER" id="PTHR10211">
    <property type="entry name" value="DEOXYRIBODIPYRIMIDINE PHOTOLYASE"/>
    <property type="match status" value="1"/>
</dbReference>
<evidence type="ECO:0000256" key="12">
    <source>
        <dbReference type="ARBA" id="ARBA00031671"/>
    </source>
</evidence>
<evidence type="ECO:0000259" key="14">
    <source>
        <dbReference type="PROSITE" id="PS51645"/>
    </source>
</evidence>
<keyword evidence="9" id="KW-0238">DNA-binding</keyword>
<comment type="cofactor">
    <cofactor evidence="1">
        <name>(6R)-5,10-methylene-5,6,7,8-tetrahydrofolate</name>
        <dbReference type="ChEBI" id="CHEBI:15636"/>
    </cofactor>
</comment>
<keyword evidence="8" id="KW-0274">FAD</keyword>
<dbReference type="FunFam" id="1.10.579.10:FF:000002">
    <property type="entry name" value="Deoxyribodipyrimidine photolyase"/>
    <property type="match status" value="1"/>
</dbReference>
<comment type="catalytic activity">
    <reaction evidence="13">
        <text>cyclobutadipyrimidine (in DNA) = 2 pyrimidine residues (in DNA).</text>
        <dbReference type="EC" id="4.1.99.3"/>
    </reaction>
</comment>
<dbReference type="Proteomes" id="UP000515312">
    <property type="component" value="Chromosome"/>
</dbReference>
<dbReference type="RefSeq" id="WP_186742099.1">
    <property type="nucleotide sequence ID" value="NZ_CP060394.1"/>
</dbReference>
<evidence type="ECO:0000313" key="15">
    <source>
        <dbReference type="EMBL" id="QNI31453.1"/>
    </source>
</evidence>
<comment type="cofactor">
    <cofactor evidence="2">
        <name>FAD</name>
        <dbReference type="ChEBI" id="CHEBI:57692"/>
    </cofactor>
</comment>
<reference evidence="15 16" key="1">
    <citation type="submission" date="2020-08" db="EMBL/GenBank/DDBJ databases">
        <title>Edaphobacter telluris sp. nov. and Acidobacterium dinghuensis sp. nov., two acidobacteria isolated from forest soil.</title>
        <authorList>
            <person name="Fu J."/>
            <person name="Qiu L."/>
        </authorList>
    </citation>
    <scope>NUCLEOTIDE SEQUENCE [LARGE SCALE GENOMIC DNA]</scope>
    <source>
        <strain evidence="15">4Y35</strain>
    </source>
</reference>
<protein>
    <recommendedName>
        <fullName evidence="5">Deoxyribodipyrimidine photo-lyase</fullName>
        <ecNumber evidence="4">4.1.99.3</ecNumber>
    </recommendedName>
    <alternativeName>
        <fullName evidence="12">DNA photolyase</fullName>
    </alternativeName>
</protein>
<dbReference type="InterPro" id="IPR036134">
    <property type="entry name" value="Crypto/Photolyase_FAD-like_sf"/>
</dbReference>
<dbReference type="EMBL" id="CP060394">
    <property type="protein sequence ID" value="QNI31453.1"/>
    <property type="molecule type" value="Genomic_DNA"/>
</dbReference>
<sequence>MPETADLPKLLQPYADNPRIKIRGAGEPLKDGKCVVYWMQRAQRGIDNPAVDLAIELGNKLELPVLVFFSAISNFPHANLRHYVFLNQGLPDIEEDLAERNVTFIVRRPPDNQLEKFLQEAGAAVLVGDENPCREPERWRRVLSRRLHLPYLTVDADVVVPSSLFSKHQYALHVMKPKLYAELPKYLVYQPKTKAKHQWKRPAQFRSFDVRSDLTKGWRDFDRSVGAVDTFTGGTHPALKRLKDFVDRSLHAYATKRNYPEWDGTSRLSPYLHFGHISPITIALAAQKAVEEGQATQAAYDAYINELIGWREISVNFVKYVPNYDTLECAPEWAQKTLREHARDKRNPEYTLEQLEQAKTYDDLWNAAQMQMVKYGWMHNYLRMYWAKKILEWSPNPARAYEYAVILNDKYELDGRDPNGYQGIAWAIAGVHDRPWFDRPIFGAIRYMSGASTGKKFDSKRYIENVASGNWAGD</sequence>
<keyword evidence="16" id="KW-1185">Reference proteome</keyword>
<dbReference type="GO" id="GO:0000719">
    <property type="term" value="P:photoreactive repair"/>
    <property type="evidence" value="ECO:0007669"/>
    <property type="project" value="TreeGrafter"/>
</dbReference>
<organism evidence="15 16">
    <name type="scientific">Alloacidobacterium dinghuense</name>
    <dbReference type="NCBI Taxonomy" id="2763107"/>
    <lineage>
        <taxon>Bacteria</taxon>
        <taxon>Pseudomonadati</taxon>
        <taxon>Acidobacteriota</taxon>
        <taxon>Terriglobia</taxon>
        <taxon>Terriglobales</taxon>
        <taxon>Acidobacteriaceae</taxon>
        <taxon>Alloacidobacterium</taxon>
    </lineage>
</organism>
<feature type="domain" description="Photolyase/cryptochrome alpha/beta" evidence="14">
    <location>
        <begin position="33"/>
        <end position="162"/>
    </location>
</feature>